<evidence type="ECO:0000313" key="7">
    <source>
        <dbReference type="EMBL" id="TQR33556.1"/>
    </source>
</evidence>
<evidence type="ECO:0000256" key="2">
    <source>
        <dbReference type="ARBA" id="ARBA00010990"/>
    </source>
</evidence>
<dbReference type="Gene3D" id="3.90.470.20">
    <property type="entry name" value="4'-phosphopantetheinyl transferase domain"/>
    <property type="match status" value="1"/>
</dbReference>
<dbReference type="GO" id="GO:0006633">
    <property type="term" value="P:fatty acid biosynthetic process"/>
    <property type="evidence" value="ECO:0007669"/>
    <property type="project" value="InterPro"/>
</dbReference>
<dbReference type="InterPro" id="IPR037143">
    <property type="entry name" value="4-PPantetheinyl_Trfase_dom_sf"/>
</dbReference>
<dbReference type="InterPro" id="IPR004568">
    <property type="entry name" value="Ppantetheine-prot_Trfase_dom"/>
</dbReference>
<dbReference type="InterPro" id="IPR050559">
    <property type="entry name" value="P-Pant_transferase_sf"/>
</dbReference>
<keyword evidence="3 7" id="KW-0808">Transferase</keyword>
<evidence type="ECO:0000256" key="5">
    <source>
        <dbReference type="ARBA" id="ARBA00022842"/>
    </source>
</evidence>
<evidence type="ECO:0000259" key="6">
    <source>
        <dbReference type="Pfam" id="PF01648"/>
    </source>
</evidence>
<dbReference type="NCBIfam" id="TIGR00556">
    <property type="entry name" value="pantethn_trn"/>
    <property type="match status" value="1"/>
</dbReference>
<evidence type="ECO:0000313" key="8">
    <source>
        <dbReference type="Proteomes" id="UP000317944"/>
    </source>
</evidence>
<dbReference type="OrthoDB" id="9808281at2"/>
<protein>
    <submittedName>
        <fullName evidence="7">4'-phosphopantetheinyl transferase superfamily protein</fullName>
    </submittedName>
</protein>
<dbReference type="PANTHER" id="PTHR12215">
    <property type="entry name" value="PHOSPHOPANTETHEINE TRANSFERASE"/>
    <property type="match status" value="1"/>
</dbReference>
<evidence type="ECO:0000256" key="4">
    <source>
        <dbReference type="ARBA" id="ARBA00022723"/>
    </source>
</evidence>
<dbReference type="PANTHER" id="PTHR12215:SF10">
    <property type="entry name" value="L-AMINOADIPATE-SEMIALDEHYDE DEHYDROGENASE-PHOSPHOPANTETHEINYL TRANSFERASE"/>
    <property type="match status" value="1"/>
</dbReference>
<comment type="similarity">
    <text evidence="2">Belongs to the P-Pant transferase superfamily. Gsp/Sfp/HetI/AcpT family.</text>
</comment>
<evidence type="ECO:0000256" key="1">
    <source>
        <dbReference type="ARBA" id="ARBA00001946"/>
    </source>
</evidence>
<dbReference type="Proteomes" id="UP000317944">
    <property type="component" value="Unassembled WGS sequence"/>
</dbReference>
<keyword evidence="5" id="KW-0460">Magnesium</keyword>
<comment type="caution">
    <text evidence="7">The sequence shown here is derived from an EMBL/GenBank/DDBJ whole genome shotgun (WGS) entry which is preliminary data.</text>
</comment>
<name>A0A544UJW8_LYSSH</name>
<feature type="domain" description="4'-phosphopantetheinyl transferase" evidence="6">
    <location>
        <begin position="27"/>
        <end position="127"/>
    </location>
</feature>
<comment type="cofactor">
    <cofactor evidence="1">
        <name>Mg(2+)</name>
        <dbReference type="ChEBI" id="CHEBI:18420"/>
    </cofactor>
</comment>
<dbReference type="GO" id="GO:0008897">
    <property type="term" value="F:holo-[acyl-carrier-protein] synthase activity"/>
    <property type="evidence" value="ECO:0007669"/>
    <property type="project" value="InterPro"/>
</dbReference>
<gene>
    <name evidence="7" type="ORF">C7Y47_10950</name>
</gene>
<dbReference type="EMBL" id="SADV01000007">
    <property type="protein sequence ID" value="TQR33556.1"/>
    <property type="molecule type" value="Genomic_DNA"/>
</dbReference>
<organism evidence="7 8">
    <name type="scientific">Lysinibacillus sphaericus</name>
    <name type="common">Bacillus sphaericus</name>
    <dbReference type="NCBI Taxonomy" id="1421"/>
    <lineage>
        <taxon>Bacteria</taxon>
        <taxon>Bacillati</taxon>
        <taxon>Bacillota</taxon>
        <taxon>Bacilli</taxon>
        <taxon>Bacillales</taxon>
        <taxon>Bacillaceae</taxon>
        <taxon>Lysinibacillus</taxon>
    </lineage>
</organism>
<dbReference type="AlphaFoldDB" id="A0A544UJW8"/>
<dbReference type="Pfam" id="PF01648">
    <property type="entry name" value="ACPS"/>
    <property type="match status" value="1"/>
</dbReference>
<dbReference type="GO" id="GO:0019878">
    <property type="term" value="P:lysine biosynthetic process via aminoadipic acid"/>
    <property type="evidence" value="ECO:0007669"/>
    <property type="project" value="TreeGrafter"/>
</dbReference>
<dbReference type="GO" id="GO:0000287">
    <property type="term" value="F:magnesium ion binding"/>
    <property type="evidence" value="ECO:0007669"/>
    <property type="project" value="InterPro"/>
</dbReference>
<keyword evidence="4" id="KW-0479">Metal-binding</keyword>
<sequence>MKNLPYAFFNISHSGNYVLCGISNMEIGVDIEKQKILDLNLAQHIFAPEEYEDLIALSDRNQLNYFYKLWTLKEAYIKCCGVGLSLPLQSFFFKIHGGGIHLNATNQLDSLYFLTTSIEQQYSIACCSNEQIEANAIEQISLHTIASFFQHFDE</sequence>
<dbReference type="InterPro" id="IPR008278">
    <property type="entry name" value="4-PPantetheinyl_Trfase_dom"/>
</dbReference>
<dbReference type="GO" id="GO:0005829">
    <property type="term" value="C:cytosol"/>
    <property type="evidence" value="ECO:0007669"/>
    <property type="project" value="TreeGrafter"/>
</dbReference>
<proteinExistence type="inferred from homology"/>
<dbReference type="SUPFAM" id="SSF56214">
    <property type="entry name" value="4'-phosphopantetheinyl transferase"/>
    <property type="match status" value="2"/>
</dbReference>
<accession>A0A544UJW8</accession>
<evidence type="ECO:0000256" key="3">
    <source>
        <dbReference type="ARBA" id="ARBA00022679"/>
    </source>
</evidence>
<reference evidence="7 8" key="1">
    <citation type="submission" date="2018-03" db="EMBL/GenBank/DDBJ databases">
        <title>Aerobic endospore-forming bacteria genome sequencing and assembly.</title>
        <authorList>
            <person name="Cavalcante D.A."/>
            <person name="Driks A."/>
            <person name="Putonti C."/>
            <person name="De-Souza M.T."/>
        </authorList>
    </citation>
    <scope>NUCLEOTIDE SEQUENCE [LARGE SCALE GENOMIC DNA]</scope>
    <source>
        <strain evidence="7 8">SDF0037</strain>
    </source>
</reference>